<evidence type="ECO:0000256" key="2">
    <source>
        <dbReference type="ARBA" id="ARBA00004496"/>
    </source>
</evidence>
<reference evidence="11" key="2">
    <citation type="submission" date="2018-10" db="EMBL/GenBank/DDBJ databases">
        <authorList>
            <person name="Fischer M.A."/>
            <person name="Kern T."/>
            <person name="Deppenmeier U."/>
            <person name="Schmitz R.A."/>
            <person name="Rother M."/>
        </authorList>
    </citation>
    <scope>NUCLEOTIDE SEQUENCE</scope>
    <source>
        <strain evidence="11">E03.2</strain>
    </source>
</reference>
<keyword evidence="5 8" id="KW-0697">Rotamase</keyword>
<dbReference type="OrthoDB" id="8615at2157"/>
<evidence type="ECO:0000313" key="14">
    <source>
        <dbReference type="Proteomes" id="UP000585579"/>
    </source>
</evidence>
<dbReference type="PANTHER" id="PTHR47861:SF3">
    <property type="entry name" value="FKBP-TYPE PEPTIDYL-PROLYL CIS-TRANS ISOMERASE SLYD"/>
    <property type="match status" value="1"/>
</dbReference>
<comment type="similarity">
    <text evidence="3 9">Belongs to the FKBP-type PPIase family.</text>
</comment>
<accession>A0A660HVJ5</accession>
<dbReference type="InterPro" id="IPR001179">
    <property type="entry name" value="PPIase_FKBP_dom"/>
</dbReference>
<keyword evidence="4" id="KW-0963">Cytoplasm</keyword>
<dbReference type="KEGG" id="mfz:AOB57_002850"/>
<dbReference type="EMBL" id="JAAYQL010000013">
    <property type="protein sequence ID" value="NLK31675.1"/>
    <property type="molecule type" value="Genomic_DNA"/>
</dbReference>
<evidence type="ECO:0000256" key="9">
    <source>
        <dbReference type="RuleBase" id="RU003915"/>
    </source>
</evidence>
<comment type="subcellular location">
    <subcellularLocation>
        <location evidence="2">Cytoplasm</location>
    </subcellularLocation>
</comment>
<comment type="catalytic activity">
    <reaction evidence="1 8 9">
        <text>[protein]-peptidylproline (omega=180) = [protein]-peptidylproline (omega=0)</text>
        <dbReference type="Rhea" id="RHEA:16237"/>
        <dbReference type="Rhea" id="RHEA-COMP:10747"/>
        <dbReference type="Rhea" id="RHEA-COMP:10748"/>
        <dbReference type="ChEBI" id="CHEBI:83833"/>
        <dbReference type="ChEBI" id="CHEBI:83834"/>
        <dbReference type="EC" id="5.2.1.8"/>
    </reaction>
</comment>
<dbReference type="InterPro" id="IPR046357">
    <property type="entry name" value="PPIase_dom_sf"/>
</dbReference>
<evidence type="ECO:0000256" key="8">
    <source>
        <dbReference type="PROSITE-ProRule" id="PRU00277"/>
    </source>
</evidence>
<dbReference type="GO" id="GO:0003755">
    <property type="term" value="F:peptidyl-prolyl cis-trans isomerase activity"/>
    <property type="evidence" value="ECO:0007669"/>
    <property type="project" value="UniProtKB-UniRule"/>
</dbReference>
<dbReference type="EC" id="5.2.1.8" evidence="9"/>
<evidence type="ECO:0000256" key="7">
    <source>
        <dbReference type="ARBA" id="ARBA00023235"/>
    </source>
</evidence>
<dbReference type="PANTHER" id="PTHR47861">
    <property type="entry name" value="FKBP-TYPE PEPTIDYL-PROLYL CIS-TRANS ISOMERASE SLYD"/>
    <property type="match status" value="1"/>
</dbReference>
<reference evidence="11 13" key="1">
    <citation type="journal article" date="2016" name="Int. J. Syst. Evol. Microbiol.">
        <title>Methanosarcina flavescens sp. nov., a methanogenic archaeon isolated from a full-scale anaerobic digester.</title>
        <authorList>
            <person name="Kern T."/>
            <person name="Fischer M.A."/>
            <person name="Deppenmeier U."/>
            <person name="Schmitz R.A."/>
            <person name="Rother M."/>
        </authorList>
    </citation>
    <scope>NUCLEOTIDE SEQUENCE [LARGE SCALE GENOMIC DNA]</scope>
    <source>
        <strain evidence="11 13">E03.2</strain>
    </source>
</reference>
<proteinExistence type="inferred from homology"/>
<organism evidence="11 13">
    <name type="scientific">Methanosarcina flavescens</name>
    <dbReference type="NCBI Taxonomy" id="1715806"/>
    <lineage>
        <taxon>Archaea</taxon>
        <taxon>Methanobacteriati</taxon>
        <taxon>Methanobacteriota</taxon>
        <taxon>Stenosarchaea group</taxon>
        <taxon>Methanomicrobia</taxon>
        <taxon>Methanosarcinales</taxon>
        <taxon>Methanosarcinaceae</taxon>
        <taxon>Methanosarcina</taxon>
    </lineage>
</organism>
<dbReference type="GO" id="GO:0042026">
    <property type="term" value="P:protein refolding"/>
    <property type="evidence" value="ECO:0007669"/>
    <property type="project" value="UniProtKB-ARBA"/>
</dbReference>
<dbReference type="Gene3D" id="3.10.50.40">
    <property type="match status" value="1"/>
</dbReference>
<dbReference type="Proteomes" id="UP000585579">
    <property type="component" value="Unassembled WGS sequence"/>
</dbReference>
<keyword evidence="6" id="KW-0143">Chaperone</keyword>
<dbReference type="SUPFAM" id="SSF54534">
    <property type="entry name" value="FKBP-like"/>
    <property type="match status" value="1"/>
</dbReference>
<evidence type="ECO:0000259" key="10">
    <source>
        <dbReference type="PROSITE" id="PS50059"/>
    </source>
</evidence>
<dbReference type="GeneID" id="53687028"/>
<evidence type="ECO:0000256" key="6">
    <source>
        <dbReference type="ARBA" id="ARBA00023186"/>
    </source>
</evidence>
<dbReference type="PROSITE" id="PS50059">
    <property type="entry name" value="FKBP_PPIASE"/>
    <property type="match status" value="1"/>
</dbReference>
<keyword evidence="13" id="KW-1185">Reference proteome</keyword>
<reference evidence="12 14" key="3">
    <citation type="journal article" date="2020" name="Biotechnol. Biofuels">
        <title>New insights from the biogas microbiome by comprehensive genome-resolved metagenomics of nearly 1600 species originating from multiple anaerobic digesters.</title>
        <authorList>
            <person name="Campanaro S."/>
            <person name="Treu L."/>
            <person name="Rodriguez-R L.M."/>
            <person name="Kovalovszki A."/>
            <person name="Ziels R.M."/>
            <person name="Maus I."/>
            <person name="Zhu X."/>
            <person name="Kougias P.G."/>
            <person name="Basile A."/>
            <person name="Luo G."/>
            <person name="Schluter A."/>
            <person name="Konstantinidis K.T."/>
            <person name="Angelidaki I."/>
        </authorList>
    </citation>
    <scope>NUCLEOTIDE SEQUENCE [LARGE SCALE GENOMIC DNA]</scope>
    <source>
        <strain evidence="12">AS22ysBPME_46</strain>
    </source>
</reference>
<protein>
    <recommendedName>
        <fullName evidence="9">Peptidyl-prolyl cis-trans isomerase</fullName>
        <ecNumber evidence="9">5.2.1.8</ecNumber>
    </recommendedName>
</protein>
<evidence type="ECO:0000256" key="4">
    <source>
        <dbReference type="ARBA" id="ARBA00022490"/>
    </source>
</evidence>
<sequence>MENSRTVKKGDYLLIDYTGKFEDGTVFDTTSKEKALETGIYDEEKDYRPLFFRVDARQVIKGIDQGVLGMKEGEEKILIIPPEDAYGKYKDYLVQKIPLARLELQTPPEPGKKITTPGGREVRVLNSTETAATLDFNHELAGKTLILEIKLVSIVK</sequence>
<evidence type="ECO:0000313" key="11">
    <source>
        <dbReference type="EMBL" id="AYK16282.1"/>
    </source>
</evidence>
<dbReference type="GO" id="GO:0005737">
    <property type="term" value="C:cytoplasm"/>
    <property type="evidence" value="ECO:0007669"/>
    <property type="project" value="UniProtKB-SubCell"/>
</dbReference>
<keyword evidence="7 8" id="KW-0413">Isomerase</keyword>
<evidence type="ECO:0000313" key="13">
    <source>
        <dbReference type="Proteomes" id="UP000053087"/>
    </source>
</evidence>
<name>A0A660HVJ5_9EURY</name>
<evidence type="ECO:0000256" key="3">
    <source>
        <dbReference type="ARBA" id="ARBA00006577"/>
    </source>
</evidence>
<gene>
    <name evidence="11" type="ORF">AOB57_002850</name>
    <name evidence="12" type="ORF">GX302_02190</name>
</gene>
<evidence type="ECO:0000313" key="12">
    <source>
        <dbReference type="EMBL" id="NLK31675.1"/>
    </source>
</evidence>
<evidence type="ECO:0000256" key="5">
    <source>
        <dbReference type="ARBA" id="ARBA00023110"/>
    </source>
</evidence>
<dbReference type="Proteomes" id="UP000053087">
    <property type="component" value="Chromosome"/>
</dbReference>
<dbReference type="EMBL" id="CP032683">
    <property type="protein sequence ID" value="AYK16282.1"/>
    <property type="molecule type" value="Genomic_DNA"/>
</dbReference>
<dbReference type="Pfam" id="PF00254">
    <property type="entry name" value="FKBP_C"/>
    <property type="match status" value="1"/>
</dbReference>
<dbReference type="RefSeq" id="WP_054298657.1">
    <property type="nucleotide sequence ID" value="NZ_CP032683.1"/>
</dbReference>
<evidence type="ECO:0000256" key="1">
    <source>
        <dbReference type="ARBA" id="ARBA00000971"/>
    </source>
</evidence>
<dbReference type="AlphaFoldDB" id="A0A660HVJ5"/>
<feature type="domain" description="PPIase FKBP-type" evidence="10">
    <location>
        <begin position="10"/>
        <end position="98"/>
    </location>
</feature>